<reference evidence="3 4" key="1">
    <citation type="submission" date="2020-06" db="EMBL/GenBank/DDBJ databases">
        <authorList>
            <person name="Li R."/>
            <person name="Bekaert M."/>
        </authorList>
    </citation>
    <scope>NUCLEOTIDE SEQUENCE [LARGE SCALE GENOMIC DNA]</scope>
    <source>
        <strain evidence="4">wild</strain>
    </source>
</reference>
<gene>
    <name evidence="3" type="ORF">MCOR_27831</name>
</gene>
<dbReference type="Proteomes" id="UP000507470">
    <property type="component" value="Unassembled WGS sequence"/>
</dbReference>
<feature type="compositionally biased region" description="Low complexity" evidence="2">
    <location>
        <begin position="34"/>
        <end position="53"/>
    </location>
</feature>
<evidence type="ECO:0000313" key="3">
    <source>
        <dbReference type="EMBL" id="CAC5392931.1"/>
    </source>
</evidence>
<sequence>MADSQKRLRTHTDKGAEMYETARDDAKIKKPTKSHSTTRSSSSKRTVRSRSSFDSISSEVLKLKAKAAAARVCMEFAQKETELQKQNTLLEEEQKLANAKTNASLERKNCFVELIRDVTHVRNDPSFLYETTSENSSSKPFSKNFGSCDNWNKHGISDKKTEFKPNNDSKASQENFILYTKLTTVLTTAELSD</sequence>
<evidence type="ECO:0000256" key="1">
    <source>
        <dbReference type="SAM" id="Coils"/>
    </source>
</evidence>
<accession>A0A6J8CBJ4</accession>
<dbReference type="EMBL" id="CACVKT020005100">
    <property type="protein sequence ID" value="CAC5392931.1"/>
    <property type="molecule type" value="Genomic_DNA"/>
</dbReference>
<organism evidence="3 4">
    <name type="scientific">Mytilus coruscus</name>
    <name type="common">Sea mussel</name>
    <dbReference type="NCBI Taxonomy" id="42192"/>
    <lineage>
        <taxon>Eukaryota</taxon>
        <taxon>Metazoa</taxon>
        <taxon>Spiralia</taxon>
        <taxon>Lophotrochozoa</taxon>
        <taxon>Mollusca</taxon>
        <taxon>Bivalvia</taxon>
        <taxon>Autobranchia</taxon>
        <taxon>Pteriomorphia</taxon>
        <taxon>Mytilida</taxon>
        <taxon>Mytiloidea</taxon>
        <taxon>Mytilidae</taxon>
        <taxon>Mytilinae</taxon>
        <taxon>Mytilus</taxon>
    </lineage>
</organism>
<name>A0A6J8CBJ4_MYTCO</name>
<evidence type="ECO:0000313" key="4">
    <source>
        <dbReference type="Proteomes" id="UP000507470"/>
    </source>
</evidence>
<feature type="region of interest" description="Disordered" evidence="2">
    <location>
        <begin position="1"/>
        <end position="53"/>
    </location>
</feature>
<proteinExistence type="predicted"/>
<keyword evidence="1" id="KW-0175">Coiled coil</keyword>
<evidence type="ECO:0000256" key="2">
    <source>
        <dbReference type="SAM" id="MobiDB-lite"/>
    </source>
</evidence>
<protein>
    <submittedName>
        <fullName evidence="3">Uncharacterized protein</fullName>
    </submittedName>
</protein>
<feature type="compositionally biased region" description="Basic and acidic residues" evidence="2">
    <location>
        <begin position="1"/>
        <end position="28"/>
    </location>
</feature>
<feature type="coiled-coil region" evidence="1">
    <location>
        <begin position="76"/>
        <end position="109"/>
    </location>
</feature>
<keyword evidence="4" id="KW-1185">Reference proteome</keyword>
<dbReference type="AlphaFoldDB" id="A0A6J8CBJ4"/>